<proteinExistence type="predicted"/>
<name>A0A6C0CLQ0_9ZZZZ</name>
<dbReference type="AlphaFoldDB" id="A0A6C0CLQ0"/>
<accession>A0A6C0CLQ0</accession>
<reference evidence="1" key="1">
    <citation type="journal article" date="2020" name="Nature">
        <title>Giant virus diversity and host interactions through global metagenomics.</title>
        <authorList>
            <person name="Schulz F."/>
            <person name="Roux S."/>
            <person name="Paez-Espino D."/>
            <person name="Jungbluth S."/>
            <person name="Walsh D.A."/>
            <person name="Denef V.J."/>
            <person name="McMahon K.D."/>
            <person name="Konstantinidis K.T."/>
            <person name="Eloe-Fadrosh E.A."/>
            <person name="Kyrpides N.C."/>
            <person name="Woyke T."/>
        </authorList>
    </citation>
    <scope>NUCLEOTIDE SEQUENCE</scope>
    <source>
        <strain evidence="1">GVMAG-M-3300021343-4</strain>
    </source>
</reference>
<protein>
    <submittedName>
        <fullName evidence="1">Uncharacterized protein</fullName>
    </submittedName>
</protein>
<sequence>MGRITTGTLKPFTAECVDDKQLVIKMLNAEEKLWFSEYGQDIHKNEFNYRGTSLMPQLNIQRKNLINFGFENDDESLDHYRSIFKHYYKSATDYDHDVINAVHYMRNNRCIFYKQRPLEIGENIKDVCDNTSLYTIDGVKQTLTQAIGKIKEGGHAIFAAFSMS</sequence>
<evidence type="ECO:0000313" key="1">
    <source>
        <dbReference type="EMBL" id="QHT04830.1"/>
    </source>
</evidence>
<dbReference type="EMBL" id="MN739439">
    <property type="protein sequence ID" value="QHT04830.1"/>
    <property type="molecule type" value="Genomic_DNA"/>
</dbReference>
<organism evidence="1">
    <name type="scientific">viral metagenome</name>
    <dbReference type="NCBI Taxonomy" id="1070528"/>
    <lineage>
        <taxon>unclassified sequences</taxon>
        <taxon>metagenomes</taxon>
        <taxon>organismal metagenomes</taxon>
    </lineage>
</organism>